<sequence length="370" mass="42694">MPISRSRNNQHKVYIPSSARTNHYLLVKFPLTDELISLNNQLIDRTSEQPYQRLYQHLADSFFDVNNKVDIESGQFIANGKFARIRYSPEKLTVQTDEEILFLYSPRNHYSQNTYINGKKRVRVITLVFLANGDNVRQTSAEFHKNVLIALNEFIDVNHISKSTVRVCDHQHFTYDLFSKDKGVTGTQTHKLRTLKNRYAADDISLPEKRDVLTYVVADLPINRRIKELLNIDKSKDQPYQPLYDLISHAFIESANKQHLFEGAILANGLIPIVRSRLEEKHKAAGELQKLSFNPFEPNNNFTTHFTGDCLVDSMQFVIIATKDHKTSQGYGKFLNLVEQALRSTAEKLSYVDSKEELVVRLHQHLGYDL</sequence>
<protein>
    <submittedName>
        <fullName evidence="2">DUF3083 family protein</fullName>
    </submittedName>
</protein>
<accession>A0A5C6QPM0</accession>
<keyword evidence="3" id="KW-1185">Reference proteome</keyword>
<evidence type="ECO:0000313" key="1">
    <source>
        <dbReference type="EMBL" id="TWX62120.1"/>
    </source>
</evidence>
<evidence type="ECO:0000313" key="2">
    <source>
        <dbReference type="EMBL" id="TWX70522.1"/>
    </source>
</evidence>
<dbReference type="OrthoDB" id="6288569at2"/>
<dbReference type="EMBL" id="VOLQ01000004">
    <property type="protein sequence ID" value="TWX70522.1"/>
    <property type="molecule type" value="Genomic_DNA"/>
</dbReference>
<comment type="caution">
    <text evidence="2">The sequence shown here is derived from an EMBL/GenBank/DDBJ whole genome shotgun (WGS) entry which is preliminary data.</text>
</comment>
<proteinExistence type="predicted"/>
<dbReference type="InterPro" id="IPR021433">
    <property type="entry name" value="DUF3083"/>
</dbReference>
<dbReference type="AlphaFoldDB" id="A0A5C6QPM0"/>
<evidence type="ECO:0000313" key="4">
    <source>
        <dbReference type="Proteomes" id="UP000321917"/>
    </source>
</evidence>
<reference evidence="2 4" key="1">
    <citation type="submission" date="2019-07" db="EMBL/GenBank/DDBJ databases">
        <title>Genomes of sea-ice associated Colwellia species.</title>
        <authorList>
            <person name="Bowman J.P."/>
        </authorList>
    </citation>
    <scope>NUCLEOTIDE SEQUENCE [LARGE SCALE GENOMIC DNA]</scope>
    <source>
        <strain evidence="1 3">ACAM 607</strain>
        <strain evidence="2 4">IC036</strain>
    </source>
</reference>
<name>A0A5C6QPM0_9GAMM</name>
<dbReference type="EMBL" id="VOLR01000004">
    <property type="protein sequence ID" value="TWX62120.1"/>
    <property type="molecule type" value="Genomic_DNA"/>
</dbReference>
<organism evidence="2 4">
    <name type="scientific">Colwellia hornerae</name>
    <dbReference type="NCBI Taxonomy" id="89402"/>
    <lineage>
        <taxon>Bacteria</taxon>
        <taxon>Pseudomonadati</taxon>
        <taxon>Pseudomonadota</taxon>
        <taxon>Gammaproteobacteria</taxon>
        <taxon>Alteromonadales</taxon>
        <taxon>Colwelliaceae</taxon>
        <taxon>Colwellia</taxon>
    </lineage>
</organism>
<gene>
    <name evidence="1" type="ORF">ESZ26_03870</name>
    <name evidence="2" type="ORF">ESZ27_03125</name>
</gene>
<dbReference type="RefSeq" id="WP_146798208.1">
    <property type="nucleotide sequence ID" value="NZ_VOLP01000005.1"/>
</dbReference>
<dbReference type="Proteomes" id="UP000321917">
    <property type="component" value="Unassembled WGS sequence"/>
</dbReference>
<dbReference type="Pfam" id="PF11281">
    <property type="entry name" value="DUF3083"/>
    <property type="match status" value="1"/>
</dbReference>
<evidence type="ECO:0000313" key="3">
    <source>
        <dbReference type="Proteomes" id="UP000321525"/>
    </source>
</evidence>
<dbReference type="Proteomes" id="UP000321525">
    <property type="component" value="Unassembled WGS sequence"/>
</dbReference>